<keyword evidence="1" id="KW-0472">Membrane</keyword>
<keyword evidence="1" id="KW-1133">Transmembrane helix</keyword>
<reference evidence="3" key="1">
    <citation type="submission" date="2016-10" db="EMBL/GenBank/DDBJ databases">
        <authorList>
            <person name="Varghese N."/>
            <person name="Submissions S."/>
        </authorList>
    </citation>
    <scope>NUCLEOTIDE SEQUENCE [LARGE SCALE GENOMIC DNA]</scope>
    <source>
        <strain evidence="3">DSM 23256</strain>
    </source>
</reference>
<sequence length="52" mass="5668">MDYLYGLAVGLACIHALTYARWLKAGGNRAGAWGVFALTMVCLGLYVYVVVR</sequence>
<gene>
    <name evidence="2" type="ORF">SAMN05660235_01126</name>
</gene>
<name>A0A1G7JYN2_9FIRM</name>
<keyword evidence="3" id="KW-1185">Reference proteome</keyword>
<organism evidence="2 3">
    <name type="scientific">Sporolituus thermophilus DSM 23256</name>
    <dbReference type="NCBI Taxonomy" id="1123285"/>
    <lineage>
        <taxon>Bacteria</taxon>
        <taxon>Bacillati</taxon>
        <taxon>Bacillota</taxon>
        <taxon>Negativicutes</taxon>
        <taxon>Selenomonadales</taxon>
        <taxon>Sporomusaceae</taxon>
        <taxon>Sporolituus</taxon>
    </lineage>
</organism>
<evidence type="ECO:0000313" key="2">
    <source>
        <dbReference type="EMBL" id="SDF30066.1"/>
    </source>
</evidence>
<evidence type="ECO:0000313" key="3">
    <source>
        <dbReference type="Proteomes" id="UP000243333"/>
    </source>
</evidence>
<dbReference type="EMBL" id="FNBU01000006">
    <property type="protein sequence ID" value="SDF30066.1"/>
    <property type="molecule type" value="Genomic_DNA"/>
</dbReference>
<accession>A0A1G7JYN2</accession>
<dbReference type="Proteomes" id="UP000243333">
    <property type="component" value="Unassembled WGS sequence"/>
</dbReference>
<dbReference type="STRING" id="1123285.SAMN05660235_01126"/>
<dbReference type="RefSeq" id="WP_171904601.1">
    <property type="nucleotide sequence ID" value="NZ_FNBU01000006.1"/>
</dbReference>
<keyword evidence="1" id="KW-0812">Transmembrane</keyword>
<protein>
    <submittedName>
        <fullName evidence="2">Uncharacterized protein</fullName>
    </submittedName>
</protein>
<proteinExistence type="predicted"/>
<feature type="transmembrane region" description="Helical" evidence="1">
    <location>
        <begin position="30"/>
        <end position="51"/>
    </location>
</feature>
<evidence type="ECO:0000256" key="1">
    <source>
        <dbReference type="SAM" id="Phobius"/>
    </source>
</evidence>
<dbReference type="AlphaFoldDB" id="A0A1G7JYN2"/>